<sequence length="252" mass="28408">MLIDNSSTIEGTGSWLLATYRPVSLFTLRTTYATSKGGKTLLVPTPYAVKLALVDACFRAYGADNAEPVARDVFDLVKDREIRFSPPDRCVVQNTFIKVKQEERDAPKGIYCSTVSYREFCFFDGDLTIAINAKGMDKEKSNLLSNVMRHINYFGKRGSFFQFLGSKLATELPGGFSLFESDTDFKMDTYGIMQPLDDVGDTDDPDLFDRVSSYSYGKGLTLGKHRVLKNTFLPYRMVKSTRSYTYYSRASI</sequence>
<protein>
    <recommendedName>
        <fullName evidence="3">CRISPR-associated protein Cas5</fullName>
    </recommendedName>
</protein>
<evidence type="ECO:0000313" key="1">
    <source>
        <dbReference type="EMBL" id="PIZ38865.1"/>
    </source>
</evidence>
<comment type="caution">
    <text evidence="1">The sequence shown here is derived from an EMBL/GenBank/DDBJ whole genome shotgun (WGS) entry which is preliminary data.</text>
</comment>
<dbReference type="AlphaFoldDB" id="A0A2M7T7Y8"/>
<name>A0A2M7T7Y8_9ACTN</name>
<evidence type="ECO:0000313" key="2">
    <source>
        <dbReference type="Proteomes" id="UP000230956"/>
    </source>
</evidence>
<gene>
    <name evidence="1" type="ORF">COY37_05710</name>
</gene>
<evidence type="ECO:0008006" key="3">
    <source>
        <dbReference type="Google" id="ProtNLM"/>
    </source>
</evidence>
<dbReference type="Proteomes" id="UP000230956">
    <property type="component" value="Unassembled WGS sequence"/>
</dbReference>
<proteinExistence type="predicted"/>
<reference evidence="2" key="1">
    <citation type="submission" date="2017-09" db="EMBL/GenBank/DDBJ databases">
        <title>Depth-based differentiation of microbial function through sediment-hosted aquifers and enrichment of novel symbionts in the deep terrestrial subsurface.</title>
        <authorList>
            <person name="Probst A.J."/>
            <person name="Ladd B."/>
            <person name="Jarett J.K."/>
            <person name="Geller-Mcgrath D.E."/>
            <person name="Sieber C.M.K."/>
            <person name="Emerson J.B."/>
            <person name="Anantharaman K."/>
            <person name="Thomas B.C."/>
            <person name="Malmstrom R."/>
            <person name="Stieglmeier M."/>
            <person name="Klingl A."/>
            <person name="Woyke T."/>
            <person name="Ryan C.M."/>
            <person name="Banfield J.F."/>
        </authorList>
    </citation>
    <scope>NUCLEOTIDE SEQUENCE [LARGE SCALE GENOMIC DNA]</scope>
</reference>
<dbReference type="RefSeq" id="WP_286678667.1">
    <property type="nucleotide sequence ID" value="NZ_MNXI01000096.1"/>
</dbReference>
<dbReference type="EMBL" id="PFNG01000135">
    <property type="protein sequence ID" value="PIZ38865.1"/>
    <property type="molecule type" value="Genomic_DNA"/>
</dbReference>
<organism evidence="1 2">
    <name type="scientific">Candidatus Aquicultor secundus</name>
    <dbReference type="NCBI Taxonomy" id="1973895"/>
    <lineage>
        <taxon>Bacteria</taxon>
        <taxon>Bacillati</taxon>
        <taxon>Actinomycetota</taxon>
        <taxon>Candidatus Aquicultoria</taxon>
        <taxon>Candidatus Aquicultorales</taxon>
        <taxon>Candidatus Aquicultoraceae</taxon>
        <taxon>Candidatus Aquicultor</taxon>
    </lineage>
</organism>
<accession>A0A2M7T7Y8</accession>